<evidence type="ECO:0000259" key="2">
    <source>
        <dbReference type="PROSITE" id="PS50097"/>
    </source>
</evidence>
<evidence type="ECO:0008006" key="6">
    <source>
        <dbReference type="Google" id="ProtNLM"/>
    </source>
</evidence>
<evidence type="ECO:0000313" key="5">
    <source>
        <dbReference type="Proteomes" id="UP000324897"/>
    </source>
</evidence>
<dbReference type="OrthoDB" id="721961at2759"/>
<comment type="pathway">
    <text evidence="1">Protein modification; protein ubiquitination.</text>
</comment>
<dbReference type="AlphaFoldDB" id="A0A5J9SXR2"/>
<dbReference type="InterPro" id="IPR045005">
    <property type="entry name" value="BPM1-6"/>
</dbReference>
<dbReference type="Proteomes" id="UP000324897">
    <property type="component" value="Unassembled WGS sequence"/>
</dbReference>
<reference evidence="4 5" key="1">
    <citation type="journal article" date="2019" name="Sci. Rep.">
        <title>A high-quality genome of Eragrostis curvula grass provides insights into Poaceae evolution and supports new strategies to enhance forage quality.</title>
        <authorList>
            <person name="Carballo J."/>
            <person name="Santos B.A.C.M."/>
            <person name="Zappacosta D."/>
            <person name="Garbus I."/>
            <person name="Selva J.P."/>
            <person name="Gallo C.A."/>
            <person name="Diaz A."/>
            <person name="Albertini E."/>
            <person name="Caccamo M."/>
            <person name="Echenique V."/>
        </authorList>
    </citation>
    <scope>NUCLEOTIDE SEQUENCE [LARGE SCALE GENOMIC DNA]</scope>
    <source>
        <strain evidence="5">cv. Victoria</strain>
        <tissue evidence="4">Leaf</tissue>
    </source>
</reference>
<evidence type="ECO:0000313" key="4">
    <source>
        <dbReference type="EMBL" id="TVU03773.1"/>
    </source>
</evidence>
<name>A0A5J9SXR2_9POAL</name>
<dbReference type="InterPro" id="IPR000210">
    <property type="entry name" value="BTB/POZ_dom"/>
</dbReference>
<feature type="non-terminal residue" evidence="4">
    <location>
        <position position="1"/>
    </location>
</feature>
<comment type="caution">
    <text evidence="4">The sequence shown here is derived from an EMBL/GenBank/DDBJ whole genome shotgun (WGS) entry which is preliminary data.</text>
</comment>
<dbReference type="Gramene" id="TVU03773">
    <property type="protein sequence ID" value="TVU03773"/>
    <property type="gene ID" value="EJB05_50681"/>
</dbReference>
<dbReference type="EMBL" id="RWGY01000145">
    <property type="protein sequence ID" value="TVU03773.1"/>
    <property type="molecule type" value="Genomic_DNA"/>
</dbReference>
<dbReference type="SUPFAM" id="SSF54695">
    <property type="entry name" value="POZ domain"/>
    <property type="match status" value="1"/>
</dbReference>
<accession>A0A5J9SXR2</accession>
<dbReference type="PANTHER" id="PTHR26379">
    <property type="entry name" value="BTB/POZ AND MATH DOMAIN-CONTAINING PROTEIN 1"/>
    <property type="match status" value="1"/>
</dbReference>
<dbReference type="PROSITE" id="PS50097">
    <property type="entry name" value="BTB"/>
    <property type="match status" value="1"/>
</dbReference>
<organism evidence="4 5">
    <name type="scientific">Eragrostis curvula</name>
    <name type="common">weeping love grass</name>
    <dbReference type="NCBI Taxonomy" id="38414"/>
    <lineage>
        <taxon>Eukaryota</taxon>
        <taxon>Viridiplantae</taxon>
        <taxon>Streptophyta</taxon>
        <taxon>Embryophyta</taxon>
        <taxon>Tracheophyta</taxon>
        <taxon>Spermatophyta</taxon>
        <taxon>Magnoliopsida</taxon>
        <taxon>Liliopsida</taxon>
        <taxon>Poales</taxon>
        <taxon>Poaceae</taxon>
        <taxon>PACMAD clade</taxon>
        <taxon>Chloridoideae</taxon>
        <taxon>Eragrostideae</taxon>
        <taxon>Eragrostidinae</taxon>
        <taxon>Eragrostis</taxon>
    </lineage>
</organism>
<evidence type="ECO:0000256" key="1">
    <source>
        <dbReference type="ARBA" id="ARBA00004906"/>
    </source>
</evidence>
<dbReference type="GO" id="GO:0016567">
    <property type="term" value="P:protein ubiquitination"/>
    <property type="evidence" value="ECO:0007669"/>
    <property type="project" value="InterPro"/>
</dbReference>
<dbReference type="SUPFAM" id="SSF49599">
    <property type="entry name" value="TRAF domain-like"/>
    <property type="match status" value="1"/>
</dbReference>
<feature type="domain" description="BTB" evidence="2">
    <location>
        <begin position="261"/>
        <end position="301"/>
    </location>
</feature>
<proteinExistence type="predicted"/>
<sequence>MLGAASTSATVASASTIVACSTSGYHVLQIQGYSTTKGTVQNGKHIESRPFRVAGCTWAIRYYPNGANPECADYAAFFLVFKDRDGATARFSFSFIDQVHLQKPSYVRDASAWKFVPNGAWGRYRFVKRGSGAVDAPQGIRGMEDVGARGGCGWCGNWDSGEKGLRNRAGSMCMLFSDPDPLSGTAAWVLQLRRRFVRALRATHRRSHFSLEEMPLHRQTGLVYANGSAWRSPRAPTVVFTLPPPDWPQHFRALLQGRQGADVRFLVESKMSAAHRCVLAARSPVFSAELYGMMRELRRRG</sequence>
<dbReference type="Pfam" id="PF00651">
    <property type="entry name" value="BTB"/>
    <property type="match status" value="1"/>
</dbReference>
<keyword evidence="5" id="KW-1185">Reference proteome</keyword>
<dbReference type="InterPro" id="IPR008974">
    <property type="entry name" value="TRAF-like"/>
</dbReference>
<feature type="domain" description="MATH" evidence="3">
    <location>
        <begin position="23"/>
        <end position="138"/>
    </location>
</feature>
<dbReference type="PANTHER" id="PTHR26379:SF215">
    <property type="entry name" value="BTB DOMAIN-CONTAINING PROTEIN"/>
    <property type="match status" value="1"/>
</dbReference>
<evidence type="ECO:0000259" key="3">
    <source>
        <dbReference type="PROSITE" id="PS50144"/>
    </source>
</evidence>
<dbReference type="Gene3D" id="3.30.710.10">
    <property type="entry name" value="Potassium Channel Kv1.1, Chain A"/>
    <property type="match status" value="1"/>
</dbReference>
<protein>
    <recommendedName>
        <fullName evidence="6">MATH domain-containing protein</fullName>
    </recommendedName>
</protein>
<dbReference type="InterPro" id="IPR011333">
    <property type="entry name" value="SKP1/BTB/POZ_sf"/>
</dbReference>
<dbReference type="Gene3D" id="2.60.210.10">
    <property type="entry name" value="Apoptosis, Tumor Necrosis Factor Receptor Associated Protein 2, Chain A"/>
    <property type="match status" value="1"/>
</dbReference>
<dbReference type="CDD" id="cd00121">
    <property type="entry name" value="MATH"/>
    <property type="match status" value="1"/>
</dbReference>
<dbReference type="PROSITE" id="PS50144">
    <property type="entry name" value="MATH"/>
    <property type="match status" value="1"/>
</dbReference>
<dbReference type="InterPro" id="IPR002083">
    <property type="entry name" value="MATH/TRAF_dom"/>
</dbReference>
<dbReference type="Pfam" id="PF22486">
    <property type="entry name" value="MATH_2"/>
    <property type="match status" value="1"/>
</dbReference>
<gene>
    <name evidence="4" type="ORF">EJB05_50681</name>
</gene>